<evidence type="ECO:0000256" key="9">
    <source>
        <dbReference type="SAM" id="MobiDB-lite"/>
    </source>
</evidence>
<dbReference type="Proteomes" id="UP000504621">
    <property type="component" value="Unplaced"/>
</dbReference>
<keyword evidence="3" id="KW-1003">Cell membrane</keyword>
<dbReference type="RefSeq" id="XP_021296084.1">
    <property type="nucleotide sequence ID" value="XM_021440409.1"/>
</dbReference>
<evidence type="ECO:0000256" key="7">
    <source>
        <dbReference type="ARBA" id="ARBA00024211"/>
    </source>
</evidence>
<proteinExistence type="inferred from homology"/>
<organism evidence="11 12">
    <name type="scientific">Herrania umbratica</name>
    <dbReference type="NCBI Taxonomy" id="108875"/>
    <lineage>
        <taxon>Eukaryota</taxon>
        <taxon>Viridiplantae</taxon>
        <taxon>Streptophyta</taxon>
        <taxon>Embryophyta</taxon>
        <taxon>Tracheophyta</taxon>
        <taxon>Spermatophyta</taxon>
        <taxon>Magnoliopsida</taxon>
        <taxon>eudicotyledons</taxon>
        <taxon>Gunneridae</taxon>
        <taxon>Pentapetalae</taxon>
        <taxon>rosids</taxon>
        <taxon>malvids</taxon>
        <taxon>Malvales</taxon>
        <taxon>Malvaceae</taxon>
        <taxon>Byttnerioideae</taxon>
        <taxon>Herrania</taxon>
    </lineage>
</organism>
<evidence type="ECO:0000256" key="6">
    <source>
        <dbReference type="ARBA" id="ARBA00023306"/>
    </source>
</evidence>
<name>A0A6J1BCG3_9ROSI</name>
<feature type="region of interest" description="Disordered" evidence="9">
    <location>
        <begin position="191"/>
        <end position="241"/>
    </location>
</feature>
<evidence type="ECO:0000259" key="10">
    <source>
        <dbReference type="Pfam" id="PF06136"/>
    </source>
</evidence>
<dbReference type="GO" id="GO:0051302">
    <property type="term" value="P:regulation of cell division"/>
    <property type="evidence" value="ECO:0007669"/>
    <property type="project" value="UniProtKB-ARBA"/>
</dbReference>
<reference evidence="12" key="1">
    <citation type="submission" date="2025-08" db="UniProtKB">
        <authorList>
            <consortium name="RefSeq"/>
        </authorList>
    </citation>
    <scope>IDENTIFICATION</scope>
    <source>
        <tissue evidence="12">Leaf</tissue>
    </source>
</reference>
<feature type="region of interest" description="Disordered" evidence="9">
    <location>
        <begin position="1"/>
        <end position="29"/>
    </location>
</feature>
<dbReference type="PANTHER" id="PTHR31083">
    <property type="entry name" value="UPSTREAM OF FLC PROTEIN (DUF966)"/>
    <property type="match status" value="1"/>
</dbReference>
<dbReference type="OrthoDB" id="1280899at2759"/>
<protein>
    <submittedName>
        <fullName evidence="12">Protein UPSTREAM OF FLC-like</fullName>
    </submittedName>
</protein>
<dbReference type="InterPro" id="IPR021182">
    <property type="entry name" value="SOK_magnoliopsida"/>
</dbReference>
<evidence type="ECO:0000313" key="12">
    <source>
        <dbReference type="RefSeq" id="XP_021296084.1"/>
    </source>
</evidence>
<dbReference type="PANTHER" id="PTHR31083:SF20">
    <property type="entry name" value="AUXIN-RESPONSIVE PROTEIN"/>
    <property type="match status" value="1"/>
</dbReference>
<dbReference type="InterPro" id="IPR048351">
    <property type="entry name" value="SOK_DIX"/>
</dbReference>
<dbReference type="GO" id="GO:0005886">
    <property type="term" value="C:plasma membrane"/>
    <property type="evidence" value="ECO:0007669"/>
    <property type="project" value="UniProtKB-SubCell"/>
</dbReference>
<keyword evidence="4" id="KW-0132">Cell division</keyword>
<evidence type="ECO:0000256" key="8">
    <source>
        <dbReference type="ARBA" id="ARBA00046534"/>
    </source>
</evidence>
<keyword evidence="6" id="KW-0131">Cell cycle</keyword>
<evidence type="ECO:0000256" key="4">
    <source>
        <dbReference type="ARBA" id="ARBA00022618"/>
    </source>
</evidence>
<feature type="domain" description="SOSEKI DIX-like" evidence="10">
    <location>
        <begin position="42"/>
        <end position="128"/>
    </location>
</feature>
<feature type="compositionally biased region" description="Low complexity" evidence="9">
    <location>
        <begin position="146"/>
        <end position="157"/>
    </location>
</feature>
<dbReference type="GO" id="GO:0090708">
    <property type="term" value="P:specification of plant organ axis polarity"/>
    <property type="evidence" value="ECO:0007669"/>
    <property type="project" value="UniProtKB-ARBA"/>
</dbReference>
<feature type="region of interest" description="Disordered" evidence="9">
    <location>
        <begin position="146"/>
        <end position="166"/>
    </location>
</feature>
<dbReference type="GO" id="GO:0051301">
    <property type="term" value="P:cell division"/>
    <property type="evidence" value="ECO:0007669"/>
    <property type="project" value="UniProtKB-KW"/>
</dbReference>
<dbReference type="PIRSF" id="PIRSF031043">
    <property type="entry name" value="UCP031043"/>
    <property type="match status" value="1"/>
</dbReference>
<evidence type="ECO:0000313" key="11">
    <source>
        <dbReference type="Proteomes" id="UP000504621"/>
    </source>
</evidence>
<comment type="subunit">
    <text evidence="8">Homodimer. Forms long polymer filaments with other SOKs proteins polymers (e.g. SOK1, SOK2, SOK3 and SOK4) crucial for polar localization and biological activity. Binds to ANGUSTIFOLIA (AN).</text>
</comment>
<evidence type="ECO:0000256" key="5">
    <source>
        <dbReference type="ARBA" id="ARBA00023136"/>
    </source>
</evidence>
<evidence type="ECO:0000256" key="3">
    <source>
        <dbReference type="ARBA" id="ARBA00022475"/>
    </source>
</evidence>
<evidence type="ECO:0000256" key="2">
    <source>
        <dbReference type="ARBA" id="ARBA00022473"/>
    </source>
</evidence>
<feature type="compositionally biased region" description="Polar residues" evidence="9">
    <location>
        <begin position="226"/>
        <end position="240"/>
    </location>
</feature>
<dbReference type="GeneID" id="110425477"/>
<sequence>MASYARLRMELPMQKRNQDRETSPERTMVWAESKSNKERKLSVVYYLSRNGQLEHPHFIEVPLSSPQGLFLKDVINRLNSLRGEGMANRYSWSSKRSYKNGYVWQDLSKNDFIYPSHGREYILKGSLLLQTSLSFRSYETVSSTSSISKNSSATYSSGEDSNVPAKIRTKHHSWSEFKELDEHKIYKARTSREFSSKGNNVSTQTDENARQRRVGGEEAEEHQRENGQQAPRPSSYSSSEAPECLNISADIRDQSVENDRPSGRIKASAVLMQLIACGSRRAKDCGGNGNKGMNVLFHGRGEIQKDQCTMEIVKCQGAMVKNL</sequence>
<dbReference type="GO" id="GO:2000067">
    <property type="term" value="P:regulation of root morphogenesis"/>
    <property type="evidence" value="ECO:0007669"/>
    <property type="project" value="UniProtKB-ARBA"/>
</dbReference>
<dbReference type="Pfam" id="PF06136">
    <property type="entry name" value="SOK"/>
    <property type="match status" value="1"/>
</dbReference>
<feature type="compositionally biased region" description="Basic and acidic residues" evidence="9">
    <location>
        <begin position="207"/>
        <end position="225"/>
    </location>
</feature>
<feature type="compositionally biased region" description="Polar residues" evidence="9">
    <location>
        <begin position="196"/>
        <end position="206"/>
    </location>
</feature>
<comment type="subcellular location">
    <subcellularLocation>
        <location evidence="1">Cell membrane</location>
        <topology evidence="1">Peripheral membrane protein</topology>
        <orientation evidence="1">Cytoplasmic side</orientation>
    </subcellularLocation>
</comment>
<keyword evidence="11" id="KW-1185">Reference proteome</keyword>
<dbReference type="GO" id="GO:0051258">
    <property type="term" value="P:protein polymerization"/>
    <property type="evidence" value="ECO:0007669"/>
    <property type="project" value="UniProtKB-ARBA"/>
</dbReference>
<gene>
    <name evidence="12" type="primary">LOC110425477</name>
</gene>
<evidence type="ECO:0000256" key="1">
    <source>
        <dbReference type="ARBA" id="ARBA00004413"/>
    </source>
</evidence>
<accession>A0A6J1BCG3</accession>
<dbReference type="InterPro" id="IPR010369">
    <property type="entry name" value="SOK"/>
</dbReference>
<dbReference type="AlphaFoldDB" id="A0A6J1BCG3"/>
<comment type="similarity">
    <text evidence="7">Belongs to the SOSEKI family.</text>
</comment>
<keyword evidence="5" id="KW-0472">Membrane</keyword>
<keyword evidence="2" id="KW-0217">Developmental protein</keyword>